<dbReference type="EMBL" id="VWMK01000014">
    <property type="protein sequence ID" value="KAA3762986.1"/>
    <property type="molecule type" value="Genomic_DNA"/>
</dbReference>
<organism evidence="1 2">
    <name type="scientific">Bacteroides salyersiae</name>
    <dbReference type="NCBI Taxonomy" id="291644"/>
    <lineage>
        <taxon>Bacteria</taxon>
        <taxon>Pseudomonadati</taxon>
        <taxon>Bacteroidota</taxon>
        <taxon>Bacteroidia</taxon>
        <taxon>Bacteroidales</taxon>
        <taxon>Bacteroidaceae</taxon>
        <taxon>Bacteroides</taxon>
    </lineage>
</organism>
<name>A0A7J4XH28_9BACE</name>
<comment type="caution">
    <text evidence="1">The sequence shown here is derived from an EMBL/GenBank/DDBJ whole genome shotgun (WGS) entry which is preliminary data.</text>
</comment>
<dbReference type="Proteomes" id="UP000422221">
    <property type="component" value="Unassembled WGS sequence"/>
</dbReference>
<reference evidence="1 2" key="1">
    <citation type="journal article" date="2019" name="Nat. Med.">
        <title>A library of human gut bacterial isolates paired with longitudinal multiomics data enables mechanistic microbiome research.</title>
        <authorList>
            <person name="Poyet M."/>
            <person name="Groussin M."/>
            <person name="Gibbons S.M."/>
            <person name="Avila-Pacheco J."/>
            <person name="Jiang X."/>
            <person name="Kearney S.M."/>
            <person name="Perrotta A.R."/>
            <person name="Berdy B."/>
            <person name="Zhao S."/>
            <person name="Lieberman T.D."/>
            <person name="Swanson P.K."/>
            <person name="Smith M."/>
            <person name="Roesemann S."/>
            <person name="Alexander J.E."/>
            <person name="Rich S.A."/>
            <person name="Livny J."/>
            <person name="Vlamakis H."/>
            <person name="Clish C."/>
            <person name="Bullock K."/>
            <person name="Deik A."/>
            <person name="Scott J."/>
            <person name="Pierce K.A."/>
            <person name="Xavier R.J."/>
            <person name="Alm E.J."/>
        </authorList>
    </citation>
    <scope>NUCLEOTIDE SEQUENCE [LARGE SCALE GENOMIC DNA]</scope>
    <source>
        <strain evidence="1 2">BIOML-A10</strain>
    </source>
</reference>
<dbReference type="RefSeq" id="WP_005929840.1">
    <property type="nucleotide sequence ID" value="NZ_CABKSE010000002.1"/>
</dbReference>
<protein>
    <submittedName>
        <fullName evidence="1">Uncharacterized protein</fullName>
    </submittedName>
</protein>
<dbReference type="GeneID" id="93118099"/>
<evidence type="ECO:0000313" key="1">
    <source>
        <dbReference type="EMBL" id="KAA3762986.1"/>
    </source>
</evidence>
<sequence length="63" mass="7006">MRLLLFVGLGYFRDEDSYEFGKASQTIDIETEVQPYMIDDLNDKVTAAVSTVGSGILDLMGQQ</sequence>
<accession>A0A7J4XH28</accession>
<gene>
    <name evidence="1" type="ORF">F3F73_14645</name>
</gene>
<evidence type="ECO:0000313" key="2">
    <source>
        <dbReference type="Proteomes" id="UP000422221"/>
    </source>
</evidence>
<dbReference type="AlphaFoldDB" id="A0A7J4XH28"/>
<proteinExistence type="predicted"/>